<feature type="non-terminal residue" evidence="1">
    <location>
        <position position="1"/>
    </location>
</feature>
<accession>A0A814PD86</accession>
<organism evidence="1 2">
    <name type="scientific">Rotaria sordida</name>
    <dbReference type="NCBI Taxonomy" id="392033"/>
    <lineage>
        <taxon>Eukaryota</taxon>
        <taxon>Metazoa</taxon>
        <taxon>Spiralia</taxon>
        <taxon>Gnathifera</taxon>
        <taxon>Rotifera</taxon>
        <taxon>Eurotatoria</taxon>
        <taxon>Bdelloidea</taxon>
        <taxon>Philodinida</taxon>
        <taxon>Philodinidae</taxon>
        <taxon>Rotaria</taxon>
    </lineage>
</organism>
<sequence length="22" mass="2471">KQIIKVNIRISDQGSSTISRNL</sequence>
<dbReference type="Proteomes" id="UP000663882">
    <property type="component" value="Unassembled WGS sequence"/>
</dbReference>
<evidence type="ECO:0000313" key="1">
    <source>
        <dbReference type="EMBL" id="CAF1103696.1"/>
    </source>
</evidence>
<name>A0A814PD86_9BILA</name>
<protein>
    <submittedName>
        <fullName evidence="1">Uncharacterized protein</fullName>
    </submittedName>
</protein>
<gene>
    <name evidence="1" type="ORF">RFH988_LOCUS19454</name>
</gene>
<evidence type="ECO:0000313" key="2">
    <source>
        <dbReference type="Proteomes" id="UP000663882"/>
    </source>
</evidence>
<dbReference type="EMBL" id="CAJNOO010001139">
    <property type="protein sequence ID" value="CAF1103696.1"/>
    <property type="molecule type" value="Genomic_DNA"/>
</dbReference>
<reference evidence="1" key="1">
    <citation type="submission" date="2021-02" db="EMBL/GenBank/DDBJ databases">
        <authorList>
            <person name="Nowell W R."/>
        </authorList>
    </citation>
    <scope>NUCLEOTIDE SEQUENCE</scope>
</reference>
<dbReference type="AlphaFoldDB" id="A0A814PD86"/>
<comment type="caution">
    <text evidence="1">The sequence shown here is derived from an EMBL/GenBank/DDBJ whole genome shotgun (WGS) entry which is preliminary data.</text>
</comment>
<proteinExistence type="predicted"/>